<keyword evidence="1" id="KW-0238">DNA-binding</keyword>
<dbReference type="EMBL" id="ML220121">
    <property type="protein sequence ID" value="TGZ81099.1"/>
    <property type="molecule type" value="Genomic_DNA"/>
</dbReference>
<proteinExistence type="predicted"/>
<dbReference type="SUPFAM" id="SSF46785">
    <property type="entry name" value="Winged helix' DNA-binding domain"/>
    <property type="match status" value="1"/>
</dbReference>
<keyword evidence="5" id="KW-1185">Reference proteome</keyword>
<dbReference type="Pfam" id="PF02257">
    <property type="entry name" value="RFX_DNA_binding"/>
    <property type="match status" value="1"/>
</dbReference>
<reference evidence="4 5" key="1">
    <citation type="submission" date="2019-04" db="EMBL/GenBank/DDBJ databases">
        <title>Comparative genomics and transcriptomics to analyze fruiting body development in filamentous ascomycetes.</title>
        <authorList>
            <consortium name="DOE Joint Genome Institute"/>
            <person name="Lutkenhaus R."/>
            <person name="Traeger S."/>
            <person name="Breuer J."/>
            <person name="Kuo A."/>
            <person name="Lipzen A."/>
            <person name="Pangilinan J."/>
            <person name="Dilworth D."/>
            <person name="Sandor L."/>
            <person name="Poggeler S."/>
            <person name="Barry K."/>
            <person name="Grigoriev I.V."/>
            <person name="Nowrousian M."/>
        </authorList>
    </citation>
    <scope>NUCLEOTIDE SEQUENCE [LARGE SCALE GENOMIC DNA]</scope>
    <source>
        <strain evidence="4 5">CBS 389.68</strain>
    </source>
</reference>
<dbReference type="Pfam" id="PF25340">
    <property type="entry name" value="BCD_RFX"/>
    <property type="match status" value="1"/>
</dbReference>
<dbReference type="PANTHER" id="PTHR12619:SF5">
    <property type="entry name" value="TRANSCRIPTION FACTOR RFX4"/>
    <property type="match status" value="1"/>
</dbReference>
<feature type="compositionally biased region" description="Basic and acidic residues" evidence="2">
    <location>
        <begin position="1"/>
        <end position="11"/>
    </location>
</feature>
<evidence type="ECO:0000313" key="4">
    <source>
        <dbReference type="EMBL" id="TGZ81099.1"/>
    </source>
</evidence>
<feature type="domain" description="RFX-type winged-helix" evidence="3">
    <location>
        <begin position="83"/>
        <end position="160"/>
    </location>
</feature>
<sequence length="610" mass="67932">MVPSHTVKEEVPETEAIEDERTGATGTSPDRPPKRTSGAVEDSDAELRRLAEENKTVELAELARRVRNEENSPSAERTRQIYGLGWLQRNCERVSDTSVAVPRNRVYARYVSVCANERIKPLNPASFGKLVRLMFPEIKTRRLGVRGHSKYHYCGIRLAGENSSPRAGPGGSSSGSDPSMQVAGDDHLQVYIPSSAHRTYLSNGFSARLGILGSPERNYSGAKAVPTPLSYFMLNELCFLRNAEQDNLRNPHDAFKIPDIRPHVPVGTDPDIAATLTALYRSHCTSLVECIRYMRLKQFLQLFVSFHGTLTVPVQKLLSERSVAPWIRESDWVMYKEMIRLLSPLALQVVPSVVLSALRQLSTTLVSHITTTFSVQPPHVMDAKTAPASIFASLLDRLLRVNDAAHAAARFLGNPPDRDQMVKDWKAYVNAQSIVEREIPCIAPLAKDIIEREIPNLLEPEDTVLSSEGGDSSSTESVLDRWTYFLTVLPHRFRIPSARHFNIYVGALATAALRDLTTNGAISFGSWWVVRCWVDEWMSWQAEKGGFLNHGRDPERGKIGMRRVAMGSLLDSEMENESPTKGSEDHLTLLEDVAENRVNIMAPAIVSNGK</sequence>
<dbReference type="Proteomes" id="UP000298138">
    <property type="component" value="Unassembled WGS sequence"/>
</dbReference>
<dbReference type="OrthoDB" id="10056949at2759"/>
<organism evidence="4 5">
    <name type="scientific">Ascodesmis nigricans</name>
    <dbReference type="NCBI Taxonomy" id="341454"/>
    <lineage>
        <taxon>Eukaryota</taxon>
        <taxon>Fungi</taxon>
        <taxon>Dikarya</taxon>
        <taxon>Ascomycota</taxon>
        <taxon>Pezizomycotina</taxon>
        <taxon>Pezizomycetes</taxon>
        <taxon>Pezizales</taxon>
        <taxon>Ascodesmidaceae</taxon>
        <taxon>Ascodesmis</taxon>
    </lineage>
</organism>
<evidence type="ECO:0000313" key="5">
    <source>
        <dbReference type="Proteomes" id="UP000298138"/>
    </source>
</evidence>
<protein>
    <recommendedName>
        <fullName evidence="3">RFX-type winged-helix domain-containing protein</fullName>
    </recommendedName>
</protein>
<name>A0A4S2MWR2_9PEZI</name>
<dbReference type="AlphaFoldDB" id="A0A4S2MWR2"/>
<dbReference type="GO" id="GO:0000978">
    <property type="term" value="F:RNA polymerase II cis-regulatory region sequence-specific DNA binding"/>
    <property type="evidence" value="ECO:0007669"/>
    <property type="project" value="TreeGrafter"/>
</dbReference>
<dbReference type="Gene3D" id="1.10.10.10">
    <property type="entry name" value="Winged helix-like DNA-binding domain superfamily/Winged helix DNA-binding domain"/>
    <property type="match status" value="1"/>
</dbReference>
<dbReference type="InterPro" id="IPR039779">
    <property type="entry name" value="RFX-like"/>
</dbReference>
<evidence type="ECO:0000256" key="1">
    <source>
        <dbReference type="ARBA" id="ARBA00023125"/>
    </source>
</evidence>
<dbReference type="InterPro" id="IPR036390">
    <property type="entry name" value="WH_DNA-bd_sf"/>
</dbReference>
<gene>
    <name evidence="4" type="ORF">EX30DRAFT_306821</name>
</gene>
<dbReference type="InterPro" id="IPR036388">
    <property type="entry name" value="WH-like_DNA-bd_sf"/>
</dbReference>
<evidence type="ECO:0000259" key="3">
    <source>
        <dbReference type="PROSITE" id="PS51526"/>
    </source>
</evidence>
<accession>A0A4S2MWR2</accession>
<dbReference type="InterPro" id="IPR003150">
    <property type="entry name" value="DNA-bd_RFX"/>
</dbReference>
<feature type="region of interest" description="Disordered" evidence="2">
    <location>
        <begin position="1"/>
        <end position="47"/>
    </location>
</feature>
<dbReference type="PROSITE" id="PS51526">
    <property type="entry name" value="RFX_DBD"/>
    <property type="match status" value="1"/>
</dbReference>
<dbReference type="InParanoid" id="A0A4S2MWR2"/>
<dbReference type="PANTHER" id="PTHR12619">
    <property type="entry name" value="RFX TRANSCRIPTION FACTOR FAMILY"/>
    <property type="match status" value="1"/>
</dbReference>
<dbReference type="GO" id="GO:0000981">
    <property type="term" value="F:DNA-binding transcription factor activity, RNA polymerase II-specific"/>
    <property type="evidence" value="ECO:0007669"/>
    <property type="project" value="TreeGrafter"/>
</dbReference>
<dbReference type="FunFam" id="1.10.10.10:FF:000119">
    <property type="entry name" value="DNA damage and replication checkpoint protein"/>
    <property type="match status" value="1"/>
</dbReference>
<dbReference type="InterPro" id="IPR057321">
    <property type="entry name" value="RFX1-4/6/8-like_BCD"/>
</dbReference>
<evidence type="ECO:0000256" key="2">
    <source>
        <dbReference type="SAM" id="MobiDB-lite"/>
    </source>
</evidence>
<dbReference type="STRING" id="341454.A0A4S2MWR2"/>